<protein>
    <submittedName>
        <fullName evidence="4">Uncharacterized protein</fullName>
    </submittedName>
</protein>
<reference evidence="4" key="1">
    <citation type="submission" date="2021-01" db="UniProtKB">
        <authorList>
            <consortium name="EnsemblPlants"/>
        </authorList>
    </citation>
    <scope>IDENTIFICATION</scope>
</reference>
<evidence type="ECO:0000313" key="4">
    <source>
        <dbReference type="EnsemblPlants" id="Kaladp0061s0047.1.v1.1.CDS.1"/>
    </source>
</evidence>
<proteinExistence type="predicted"/>
<dbReference type="GO" id="GO:0004860">
    <property type="term" value="F:protein kinase inhibitor activity"/>
    <property type="evidence" value="ECO:0007669"/>
    <property type="project" value="UniProtKB-KW"/>
</dbReference>
<evidence type="ECO:0000256" key="3">
    <source>
        <dbReference type="SAM" id="MobiDB-lite"/>
    </source>
</evidence>
<name>A0A7N1A1K9_KALFE</name>
<dbReference type="GO" id="GO:0032875">
    <property type="term" value="P:regulation of DNA endoreduplication"/>
    <property type="evidence" value="ECO:0007669"/>
    <property type="project" value="InterPro"/>
</dbReference>
<sequence length="164" mass="17511">MSTHLQVLPKLRSTTSKLQQAAAGKENADGNIIVSKRGRKEKLGGVGESGENCCLKSSDGSNKSCHTPKSDANKIPKTLTCPPAPKKPARRAVLSCKRKLMPEFEFFEADRRQEVDEFFRSSFERISAGPAKRKVVASASSAAAADSSSSSSSSSSPLPPRNCV</sequence>
<dbReference type="EnsemblPlants" id="Kaladp0061s0047.1.v1.1">
    <property type="protein sequence ID" value="Kaladp0061s0047.1.v1.1.CDS.1"/>
    <property type="gene ID" value="Kaladp0061s0047.v1.1"/>
</dbReference>
<feature type="region of interest" description="Disordered" evidence="3">
    <location>
        <begin position="1"/>
        <end position="26"/>
    </location>
</feature>
<dbReference type="PANTHER" id="PTHR33142">
    <property type="entry name" value="CYCLIN-DEPENDENT PROTEIN KINASE INHIBITOR SMR13"/>
    <property type="match status" value="1"/>
</dbReference>
<accession>A0A7N1A1K9</accession>
<evidence type="ECO:0000256" key="2">
    <source>
        <dbReference type="ARBA" id="ARBA00023306"/>
    </source>
</evidence>
<evidence type="ECO:0000256" key="1">
    <source>
        <dbReference type="ARBA" id="ARBA00023013"/>
    </source>
</evidence>
<dbReference type="PANTHER" id="PTHR33142:SF13">
    <property type="entry name" value="CYCLIN-DEPENDENT PROTEIN KINASE INHIBITOR SMR1"/>
    <property type="match status" value="1"/>
</dbReference>
<evidence type="ECO:0000313" key="5">
    <source>
        <dbReference type="Proteomes" id="UP000594263"/>
    </source>
</evidence>
<keyword evidence="2" id="KW-0131">Cell cycle</keyword>
<dbReference type="AlphaFoldDB" id="A0A7N1A1K9"/>
<organism evidence="4 5">
    <name type="scientific">Kalanchoe fedtschenkoi</name>
    <name type="common">Lavender scallops</name>
    <name type="synonym">South American air plant</name>
    <dbReference type="NCBI Taxonomy" id="63787"/>
    <lineage>
        <taxon>Eukaryota</taxon>
        <taxon>Viridiplantae</taxon>
        <taxon>Streptophyta</taxon>
        <taxon>Embryophyta</taxon>
        <taxon>Tracheophyta</taxon>
        <taxon>Spermatophyta</taxon>
        <taxon>Magnoliopsida</taxon>
        <taxon>eudicotyledons</taxon>
        <taxon>Gunneridae</taxon>
        <taxon>Pentapetalae</taxon>
        <taxon>Saxifragales</taxon>
        <taxon>Crassulaceae</taxon>
        <taxon>Kalanchoe</taxon>
    </lineage>
</organism>
<dbReference type="InterPro" id="IPR040389">
    <property type="entry name" value="SMR"/>
</dbReference>
<feature type="compositionally biased region" description="Polar residues" evidence="3">
    <location>
        <begin position="58"/>
        <end position="67"/>
    </location>
</feature>
<dbReference type="Proteomes" id="UP000594263">
    <property type="component" value="Unplaced"/>
</dbReference>
<keyword evidence="1" id="KW-0649">Protein kinase inhibitor</keyword>
<feature type="compositionally biased region" description="Low complexity" evidence="3">
    <location>
        <begin position="138"/>
        <end position="156"/>
    </location>
</feature>
<feature type="region of interest" description="Disordered" evidence="3">
    <location>
        <begin position="57"/>
        <end position="88"/>
    </location>
</feature>
<feature type="region of interest" description="Disordered" evidence="3">
    <location>
        <begin position="138"/>
        <end position="164"/>
    </location>
</feature>
<dbReference type="Gramene" id="Kaladp0061s0047.1.v1.1">
    <property type="protein sequence ID" value="Kaladp0061s0047.1.v1.1.CDS.1"/>
    <property type="gene ID" value="Kaladp0061s0047.v1.1"/>
</dbReference>
<keyword evidence="5" id="KW-1185">Reference proteome</keyword>